<gene>
    <name evidence="1" type="ORF">M0811_03172</name>
</gene>
<keyword evidence="2" id="KW-1185">Reference proteome</keyword>
<dbReference type="EMBL" id="JAPDFW010000136">
    <property type="protein sequence ID" value="KAJ5066828.1"/>
    <property type="molecule type" value="Genomic_DNA"/>
</dbReference>
<organism evidence="1 2">
    <name type="scientific">Anaeramoeba ignava</name>
    <name type="common">Anaerobic marine amoeba</name>
    <dbReference type="NCBI Taxonomy" id="1746090"/>
    <lineage>
        <taxon>Eukaryota</taxon>
        <taxon>Metamonada</taxon>
        <taxon>Anaeramoebidae</taxon>
        <taxon>Anaeramoeba</taxon>
    </lineage>
</organism>
<sequence length="105" mass="11802">MNQSMNQLINLKINQSILKSILKINLNQSINQSILKSILKSINQIHFRSITLGPNSSYSSFEIHHGWKSPNDPKIDPPIQTEILRSGGAVTLTFVLFPTNNLISF</sequence>
<dbReference type="AlphaFoldDB" id="A0A9Q0L6D2"/>
<evidence type="ECO:0000313" key="1">
    <source>
        <dbReference type="EMBL" id="KAJ5066828.1"/>
    </source>
</evidence>
<proteinExistence type="predicted"/>
<dbReference type="OrthoDB" id="1937949at2759"/>
<reference evidence="1" key="1">
    <citation type="submission" date="2022-10" db="EMBL/GenBank/DDBJ databases">
        <title>Novel sulphate-reducing endosymbionts in the free-living metamonad Anaeramoeba.</title>
        <authorList>
            <person name="Jerlstrom-Hultqvist J."/>
            <person name="Cepicka I."/>
            <person name="Gallot-Lavallee L."/>
            <person name="Salas-Leiva D."/>
            <person name="Curtis B.A."/>
            <person name="Zahonova K."/>
            <person name="Pipaliya S."/>
            <person name="Dacks J."/>
            <person name="Roger A.J."/>
        </authorList>
    </citation>
    <scope>NUCLEOTIDE SEQUENCE</scope>
    <source>
        <strain evidence="1">BMAN</strain>
    </source>
</reference>
<keyword evidence="1" id="KW-0675">Receptor</keyword>
<dbReference type="Proteomes" id="UP001149090">
    <property type="component" value="Unassembled WGS sequence"/>
</dbReference>
<name>A0A9Q0L6D2_ANAIG</name>
<comment type="caution">
    <text evidence="1">The sequence shown here is derived from an EMBL/GenBank/DDBJ whole genome shotgun (WGS) entry which is preliminary data.</text>
</comment>
<accession>A0A9Q0L6D2</accession>
<evidence type="ECO:0000313" key="2">
    <source>
        <dbReference type="Proteomes" id="UP001149090"/>
    </source>
</evidence>
<protein>
    <submittedName>
        <fullName evidence="1">Protein-coupled receptor gpr1</fullName>
    </submittedName>
</protein>